<evidence type="ECO:0000313" key="2">
    <source>
        <dbReference type="Proteomes" id="UP001217089"/>
    </source>
</evidence>
<organism evidence="1 2">
    <name type="scientific">Tegillarca granosa</name>
    <name type="common">Malaysian cockle</name>
    <name type="synonym">Anadara granosa</name>
    <dbReference type="NCBI Taxonomy" id="220873"/>
    <lineage>
        <taxon>Eukaryota</taxon>
        <taxon>Metazoa</taxon>
        <taxon>Spiralia</taxon>
        <taxon>Lophotrochozoa</taxon>
        <taxon>Mollusca</taxon>
        <taxon>Bivalvia</taxon>
        <taxon>Autobranchia</taxon>
        <taxon>Pteriomorphia</taxon>
        <taxon>Arcoida</taxon>
        <taxon>Arcoidea</taxon>
        <taxon>Arcidae</taxon>
        <taxon>Tegillarca</taxon>
    </lineage>
</organism>
<keyword evidence="2" id="KW-1185">Reference proteome</keyword>
<dbReference type="EMBL" id="JARBDR010000141">
    <property type="protein sequence ID" value="KAJ8320569.1"/>
    <property type="molecule type" value="Genomic_DNA"/>
</dbReference>
<evidence type="ECO:0000313" key="1">
    <source>
        <dbReference type="EMBL" id="KAJ8320569.1"/>
    </source>
</evidence>
<sequence>MDTVNFNIENFKIKHKFFTTVCQVNQKTLTQIGLSHEELVILLRLGDLNINFINCSLIQIKTTLTKKCKNVLGNYMYIIYMYKIFTIIIYNYILLGSLLLIIQISIVIVTENNNYQREKLTEYINEIACYSDTELTSSVLYTVLQYKWLRYNSIYINSIDFKFSGGKFHTRDEHRDHHHLFLKNISHHHRLLFHHKFQIHQIVVLCDLNFLLFHSHNPLNLSCFYPLHFLPLHSHCNYLYPYCSDHYHFQLDGKVSSASSILVFSFDTIAERDFLLLLLLLFDFVSSNLMLVVEEFAGFKPILSSVVSES</sequence>
<reference evidence="1 2" key="1">
    <citation type="submission" date="2022-12" db="EMBL/GenBank/DDBJ databases">
        <title>Chromosome-level genome of Tegillarca granosa.</title>
        <authorList>
            <person name="Kim J."/>
        </authorList>
    </citation>
    <scope>NUCLEOTIDE SEQUENCE [LARGE SCALE GENOMIC DNA]</scope>
    <source>
        <strain evidence="1">Teg-2019</strain>
        <tissue evidence="1">Adductor muscle</tissue>
    </source>
</reference>
<dbReference type="Proteomes" id="UP001217089">
    <property type="component" value="Unassembled WGS sequence"/>
</dbReference>
<name>A0ABQ9FTH7_TEGGR</name>
<proteinExistence type="predicted"/>
<comment type="caution">
    <text evidence="1">The sequence shown here is derived from an EMBL/GenBank/DDBJ whole genome shotgun (WGS) entry which is preliminary data.</text>
</comment>
<gene>
    <name evidence="1" type="ORF">KUTeg_002156</name>
</gene>
<protein>
    <submittedName>
        <fullName evidence="1">Uncharacterized protein</fullName>
    </submittedName>
</protein>
<accession>A0ABQ9FTH7</accession>